<dbReference type="EMBL" id="FNDN01000001">
    <property type="protein sequence ID" value="SDH17169.1"/>
    <property type="molecule type" value="Genomic_DNA"/>
</dbReference>
<dbReference type="GO" id="GO:0016746">
    <property type="term" value="F:acyltransferase activity"/>
    <property type="evidence" value="ECO:0007669"/>
    <property type="project" value="InterPro"/>
</dbReference>
<gene>
    <name evidence="4" type="ORF">SAMN05444695_101350</name>
</gene>
<dbReference type="RefSeq" id="WP_072738031.1">
    <property type="nucleotide sequence ID" value="NZ_CP048813.1"/>
</dbReference>
<reference evidence="4 5" key="1">
    <citation type="submission" date="2016-10" db="EMBL/GenBank/DDBJ databases">
        <authorList>
            <person name="de Groot N.N."/>
        </authorList>
    </citation>
    <scope>NUCLEOTIDE SEQUENCE [LARGE SCALE GENOMIC DNA]</scope>
    <source>
        <strain evidence="4 5">DSM 44892</strain>
    </source>
</reference>
<sequence length="116" mass="12945">MATRQIIEFVDDIDETPIADGKGETIRFAVNGVEYEIDLNDKNAKEFHRKLDYYISHGTRVGGKRKTAARSGGRSATKRDPSQTKAIREWAVANGYDISPRGRIPAEIEEAYQTSG</sequence>
<evidence type="ECO:0000256" key="1">
    <source>
        <dbReference type="ARBA" id="ARBA00023125"/>
    </source>
</evidence>
<dbReference type="Pfam" id="PF23359">
    <property type="entry name" value="Lsr2_DNA-bd"/>
    <property type="match status" value="1"/>
</dbReference>
<evidence type="ECO:0000259" key="3">
    <source>
        <dbReference type="Pfam" id="PF23359"/>
    </source>
</evidence>
<dbReference type="Proteomes" id="UP000183263">
    <property type="component" value="Unassembled WGS sequence"/>
</dbReference>
<organism evidence="4 5">
    <name type="scientific">Rhodococcus triatomae</name>
    <dbReference type="NCBI Taxonomy" id="300028"/>
    <lineage>
        <taxon>Bacteria</taxon>
        <taxon>Bacillati</taxon>
        <taxon>Actinomycetota</taxon>
        <taxon>Actinomycetes</taxon>
        <taxon>Mycobacteriales</taxon>
        <taxon>Nocardiaceae</taxon>
        <taxon>Rhodococcus</taxon>
    </lineage>
</organism>
<dbReference type="Gene3D" id="4.10.320.10">
    <property type="entry name" value="E3-binding domain"/>
    <property type="match status" value="1"/>
</dbReference>
<name>A0A1G8A8B8_9NOCA</name>
<keyword evidence="1" id="KW-0238">DNA-binding</keyword>
<protein>
    <submittedName>
        <fullName evidence="4">Lsr2 protein</fullName>
    </submittedName>
</protein>
<dbReference type="OrthoDB" id="4113332at2"/>
<evidence type="ECO:0000259" key="2">
    <source>
        <dbReference type="Pfam" id="PF11774"/>
    </source>
</evidence>
<keyword evidence="5" id="KW-1185">Reference proteome</keyword>
<evidence type="ECO:0000313" key="5">
    <source>
        <dbReference type="Proteomes" id="UP000183263"/>
    </source>
</evidence>
<evidence type="ECO:0000313" key="4">
    <source>
        <dbReference type="EMBL" id="SDH17169.1"/>
    </source>
</evidence>
<feature type="domain" description="Lsr2 dimerization" evidence="2">
    <location>
        <begin position="1"/>
        <end position="62"/>
    </location>
</feature>
<dbReference type="InterPro" id="IPR055370">
    <property type="entry name" value="Lsr2_DNA-bd"/>
</dbReference>
<dbReference type="InterPro" id="IPR024412">
    <property type="entry name" value="Lsr2_dim_dom"/>
</dbReference>
<dbReference type="Gene3D" id="3.30.60.230">
    <property type="entry name" value="Lsr2, dimerization domain"/>
    <property type="match status" value="1"/>
</dbReference>
<dbReference type="Pfam" id="PF11774">
    <property type="entry name" value="Lsr2"/>
    <property type="match status" value="1"/>
</dbReference>
<proteinExistence type="predicted"/>
<dbReference type="InterPro" id="IPR042261">
    <property type="entry name" value="Lsr2-like_dimerization"/>
</dbReference>
<dbReference type="InterPro" id="IPR036625">
    <property type="entry name" value="E3-bd_dom_sf"/>
</dbReference>
<accession>A0A1G8A8B8</accession>
<feature type="domain" description="Lsr2 DNA-binding" evidence="3">
    <location>
        <begin position="80"/>
        <end position="113"/>
    </location>
</feature>
<dbReference type="GO" id="GO:0003677">
    <property type="term" value="F:DNA binding"/>
    <property type="evidence" value="ECO:0007669"/>
    <property type="project" value="UniProtKB-KW"/>
</dbReference>
<dbReference type="AlphaFoldDB" id="A0A1G8A8B8"/>